<evidence type="ECO:0008006" key="4">
    <source>
        <dbReference type="Google" id="ProtNLM"/>
    </source>
</evidence>
<organism evidence="2 3">
    <name type="scientific">Teladorsagia circumcincta</name>
    <name type="common">Brown stomach worm</name>
    <name type="synonym">Ostertagia circumcincta</name>
    <dbReference type="NCBI Taxonomy" id="45464"/>
    <lineage>
        <taxon>Eukaryota</taxon>
        <taxon>Metazoa</taxon>
        <taxon>Ecdysozoa</taxon>
        <taxon>Nematoda</taxon>
        <taxon>Chromadorea</taxon>
        <taxon>Rhabditida</taxon>
        <taxon>Rhabditina</taxon>
        <taxon>Rhabditomorpha</taxon>
        <taxon>Strongyloidea</taxon>
        <taxon>Trichostrongylidae</taxon>
        <taxon>Teladorsagia</taxon>
    </lineage>
</organism>
<evidence type="ECO:0000256" key="1">
    <source>
        <dbReference type="SAM" id="Phobius"/>
    </source>
</evidence>
<keyword evidence="1" id="KW-1133">Transmembrane helix</keyword>
<name>A0A2G9UUD3_TELCI</name>
<dbReference type="Proteomes" id="UP000230423">
    <property type="component" value="Unassembled WGS sequence"/>
</dbReference>
<protein>
    <recommendedName>
        <fullName evidence="4">EGF-like domain-containing protein</fullName>
    </recommendedName>
</protein>
<feature type="transmembrane region" description="Helical" evidence="1">
    <location>
        <begin position="360"/>
        <end position="379"/>
    </location>
</feature>
<dbReference type="EMBL" id="KZ345376">
    <property type="protein sequence ID" value="PIO73858.1"/>
    <property type="molecule type" value="Genomic_DNA"/>
</dbReference>
<gene>
    <name evidence="2" type="ORF">TELCIR_04158</name>
</gene>
<sequence>MSFLFLEVMIRMVIRKRFFLKKKSAPRETLTLQMPLLYPSQQQRVAAPQWIQYRRHNPGNTHQMLFLNRIQQSRAAAPPWIPYGQHRFGRARQQSQAAAPRWITYGQHSSGRAHQMLFLNRIQQSRAPAPPWIPCRQHRFGKARQVPIPNYILRSQTAAQRCTPYRQHSSGRAHQMPIPNYILRSQTAAQRFTPYRQHSSGRAHQMPIPNYILRSQTAAQRFTPYRQHSSGRAHQQLAPVTEYFAKFGLNAGTEPHSTIVANFYTEPAPTEYFKQNITNVGTPSNTRALWSCADCDIRGTEVCTKKKSGFTCHCYAGWTTSIISATTAGALVLPWNEVLAMIIKGILQVYFPKTEQRRTFFFIIIVSGTLLIILSSMYAEHGRRVRVAVQWLQLFAVHSYNASVREYVGKEGISSMVHTSNAEKNTVIDGSLTANYYMKAPPSAMGVAVDAIF</sequence>
<keyword evidence="1" id="KW-0812">Transmembrane</keyword>
<dbReference type="AlphaFoldDB" id="A0A2G9UUD3"/>
<reference evidence="2 3" key="1">
    <citation type="submission" date="2015-09" db="EMBL/GenBank/DDBJ databases">
        <title>Draft genome of the parasitic nematode Teladorsagia circumcincta isolate WARC Sus (inbred).</title>
        <authorList>
            <person name="Mitreva M."/>
        </authorList>
    </citation>
    <scope>NUCLEOTIDE SEQUENCE [LARGE SCALE GENOMIC DNA]</scope>
    <source>
        <strain evidence="2 3">S</strain>
    </source>
</reference>
<keyword evidence="3" id="KW-1185">Reference proteome</keyword>
<keyword evidence="1" id="KW-0472">Membrane</keyword>
<proteinExistence type="predicted"/>
<evidence type="ECO:0000313" key="2">
    <source>
        <dbReference type="EMBL" id="PIO73858.1"/>
    </source>
</evidence>
<evidence type="ECO:0000313" key="3">
    <source>
        <dbReference type="Proteomes" id="UP000230423"/>
    </source>
</evidence>
<accession>A0A2G9UUD3</accession>